<feature type="non-terminal residue" evidence="9">
    <location>
        <position position="1"/>
    </location>
</feature>
<keyword evidence="10" id="KW-1185">Reference proteome</keyword>
<dbReference type="UniPathway" id="UPA00610">
    <property type="reaction ID" value="UER00666"/>
</dbReference>
<comment type="caution">
    <text evidence="9">The sequence shown here is derived from an EMBL/GenBank/DDBJ whole genome shotgun (WGS) entry which is preliminary data.</text>
</comment>
<evidence type="ECO:0000256" key="6">
    <source>
        <dbReference type="ARBA" id="ARBA00023080"/>
    </source>
</evidence>
<evidence type="ECO:0000256" key="3">
    <source>
        <dbReference type="ARBA" id="ARBA00011233"/>
    </source>
</evidence>
<dbReference type="InterPro" id="IPR033704">
    <property type="entry name" value="dUTPase_trimeric"/>
</dbReference>
<keyword evidence="6" id="KW-0546">Nucleotide metabolism</keyword>
<dbReference type="InterPro" id="IPR036157">
    <property type="entry name" value="dUTPase-like_sf"/>
</dbReference>
<evidence type="ECO:0000256" key="5">
    <source>
        <dbReference type="ARBA" id="ARBA00022801"/>
    </source>
</evidence>
<comment type="subunit">
    <text evidence="3">Homotrimer.</text>
</comment>
<dbReference type="GO" id="GO:0004170">
    <property type="term" value="F:dUTP diphosphatase activity"/>
    <property type="evidence" value="ECO:0007669"/>
    <property type="project" value="UniProtKB-EC"/>
</dbReference>
<dbReference type="CDD" id="cd07557">
    <property type="entry name" value="trimeric_dUTPase"/>
    <property type="match status" value="1"/>
</dbReference>
<dbReference type="AlphaFoldDB" id="A0A8H8DJX1"/>
<name>A0A8H8DJX1_9FUNG</name>
<evidence type="ECO:0000313" key="10">
    <source>
        <dbReference type="Proteomes" id="UP000673691"/>
    </source>
</evidence>
<dbReference type="SUPFAM" id="SSF51283">
    <property type="entry name" value="dUTPase-like"/>
    <property type="match status" value="1"/>
</dbReference>
<evidence type="ECO:0000313" key="9">
    <source>
        <dbReference type="EMBL" id="KAG5461304.1"/>
    </source>
</evidence>
<dbReference type="NCBIfam" id="TIGR00576">
    <property type="entry name" value="dut"/>
    <property type="match status" value="1"/>
</dbReference>
<dbReference type="OrthoDB" id="10261072at2759"/>
<evidence type="ECO:0000256" key="1">
    <source>
        <dbReference type="ARBA" id="ARBA00005142"/>
    </source>
</evidence>
<dbReference type="Gene3D" id="2.70.40.10">
    <property type="match status" value="1"/>
</dbReference>
<comment type="pathway">
    <text evidence="1">Pyrimidine metabolism; dUMP biosynthesis; dUMP from dCTP (dUTP route): step 2/2.</text>
</comment>
<protein>
    <recommendedName>
        <fullName evidence="4">dUTP diphosphatase</fullName>
        <ecNumber evidence="4">3.6.1.23</ecNumber>
    </recommendedName>
</protein>
<dbReference type="EC" id="3.6.1.23" evidence="4"/>
<dbReference type="InterPro" id="IPR008181">
    <property type="entry name" value="dUTPase"/>
</dbReference>
<reference evidence="9 10" key="1">
    <citation type="journal article" name="Sci. Rep.">
        <title>Genome-scale phylogenetic analyses confirm Olpidium as the closest living zoosporic fungus to the non-flagellated, terrestrial fungi.</title>
        <authorList>
            <person name="Chang Y."/>
            <person name="Rochon D."/>
            <person name="Sekimoto S."/>
            <person name="Wang Y."/>
            <person name="Chovatia M."/>
            <person name="Sandor L."/>
            <person name="Salamov A."/>
            <person name="Grigoriev I.V."/>
            <person name="Stajich J.E."/>
            <person name="Spatafora J.W."/>
        </authorList>
    </citation>
    <scope>NUCLEOTIDE SEQUENCE [LARGE SCALE GENOMIC DNA]</scope>
    <source>
        <strain evidence="9">S191</strain>
    </source>
</reference>
<dbReference type="PANTHER" id="PTHR11241">
    <property type="entry name" value="DEOXYURIDINE 5'-TRIPHOSPHATE NUCLEOTIDOHYDROLASE"/>
    <property type="match status" value="1"/>
</dbReference>
<gene>
    <name evidence="9" type="ORF">BJ554DRAFT_6520</name>
</gene>
<dbReference type="GO" id="GO:0000287">
    <property type="term" value="F:magnesium ion binding"/>
    <property type="evidence" value="ECO:0007669"/>
    <property type="project" value="InterPro"/>
</dbReference>
<feature type="region of interest" description="Disordered" evidence="7">
    <location>
        <begin position="69"/>
        <end position="91"/>
    </location>
</feature>
<feature type="compositionally biased region" description="Gly residues" evidence="7">
    <location>
        <begin position="79"/>
        <end position="91"/>
    </location>
</feature>
<evidence type="ECO:0000256" key="7">
    <source>
        <dbReference type="SAM" id="MobiDB-lite"/>
    </source>
</evidence>
<feature type="non-terminal residue" evidence="9">
    <location>
        <position position="468"/>
    </location>
</feature>
<keyword evidence="5" id="KW-0378">Hydrolase</keyword>
<dbReference type="GO" id="GO:0046081">
    <property type="term" value="P:dUTP catabolic process"/>
    <property type="evidence" value="ECO:0007669"/>
    <property type="project" value="InterPro"/>
</dbReference>
<comment type="similarity">
    <text evidence="2">Belongs to the dUTPase family.</text>
</comment>
<organism evidence="9 10">
    <name type="scientific">Olpidium bornovanus</name>
    <dbReference type="NCBI Taxonomy" id="278681"/>
    <lineage>
        <taxon>Eukaryota</taxon>
        <taxon>Fungi</taxon>
        <taxon>Fungi incertae sedis</taxon>
        <taxon>Olpidiomycota</taxon>
        <taxon>Olpidiomycotina</taxon>
        <taxon>Olpidiomycetes</taxon>
        <taxon>Olpidiales</taxon>
        <taxon>Olpidiaceae</taxon>
        <taxon>Olpidium</taxon>
    </lineage>
</organism>
<dbReference type="Pfam" id="PF00692">
    <property type="entry name" value="dUTPase"/>
    <property type="match status" value="1"/>
</dbReference>
<dbReference type="Proteomes" id="UP000673691">
    <property type="component" value="Unassembled WGS sequence"/>
</dbReference>
<accession>A0A8H8DJX1</accession>
<dbReference type="EMBL" id="JAEFCI010003853">
    <property type="protein sequence ID" value="KAG5461304.1"/>
    <property type="molecule type" value="Genomic_DNA"/>
</dbReference>
<dbReference type="GO" id="GO:0006226">
    <property type="term" value="P:dUMP biosynthetic process"/>
    <property type="evidence" value="ECO:0007669"/>
    <property type="project" value="UniProtKB-UniPathway"/>
</dbReference>
<feature type="domain" description="dUTPase-like" evidence="8">
    <location>
        <begin position="345"/>
        <end position="452"/>
    </location>
</feature>
<evidence type="ECO:0000256" key="4">
    <source>
        <dbReference type="ARBA" id="ARBA00012379"/>
    </source>
</evidence>
<evidence type="ECO:0000256" key="2">
    <source>
        <dbReference type="ARBA" id="ARBA00006581"/>
    </source>
</evidence>
<dbReference type="PANTHER" id="PTHR11241:SF0">
    <property type="entry name" value="DEOXYURIDINE 5'-TRIPHOSPHATE NUCLEOTIDOHYDROLASE"/>
    <property type="match status" value="1"/>
</dbReference>
<dbReference type="InterPro" id="IPR029054">
    <property type="entry name" value="dUTPase-like"/>
</dbReference>
<sequence length="468" mass="50092">AELERTIGRQLESVWPNKRPSHYRGHGGGRGGFGRLGGGHYGHGWGPAWQGPPPGYWGSNNQQWVNPQGLHGPPRRGRGGALPGRGNGGGYHRGGGNCGAEVPSVSVATTDVHSNKNDIGAAERQGLTSVAAILGAEAGGVVNAESVATCRFPPEFPPGSTIAPPDADYGVNQVGKTTGNVTGVNALRLGTRSRELALGKLEHQQGRRPVGQEARGDAVPLIPAKVKLRPESRPEEKSELRPQSRLQTSDVFAPVIAFQYRKPEWQKRKLVIQRDDVVDVQAIWTVTLHPGETASIPVPLNYSVHGGARERARGATYASALNIDEWQRWATEDTTVHVRRVQARAQWPERTTEGAAGLDLHICESGSILPGERKKINTGLSLAIPGVYAGKIMGRSGLALQSIDVHPGLIDSDYRGELAIIAINNSRKEFFFKAGDRLAQLVVQAIPKITLQAANDNGVVDADTARGT</sequence>
<evidence type="ECO:0000259" key="8">
    <source>
        <dbReference type="Pfam" id="PF00692"/>
    </source>
</evidence>
<proteinExistence type="inferred from homology"/>